<evidence type="ECO:0000313" key="1">
    <source>
        <dbReference type="EMBL" id="PUB17249.1"/>
    </source>
</evidence>
<dbReference type="EMBL" id="QBUD01000002">
    <property type="protein sequence ID" value="PUB17249.1"/>
    <property type="molecule type" value="Genomic_DNA"/>
</dbReference>
<sequence length="74" mass="8234">MIGGRQTARLFLKFVSAYSGTRMGHARSPNAFAYSRVPDFGHVRQGRKTYRYPGGGVNERFVISPSFVGAYIAF</sequence>
<dbReference type="Proteomes" id="UP000244523">
    <property type="component" value="Unassembled WGS sequence"/>
</dbReference>
<reference evidence="1 2" key="1">
    <citation type="submission" date="2018-04" db="EMBL/GenBank/DDBJ databases">
        <title>Genomic Encyclopedia of Archaeal and Bacterial Type Strains, Phase II (KMG-II): from individual species to whole genera.</title>
        <authorList>
            <person name="Goeker M."/>
        </authorList>
    </citation>
    <scope>NUCLEOTIDE SEQUENCE [LARGE SCALE GENOMIC DNA]</scope>
    <source>
        <strain evidence="1 2">DSM 29955</strain>
    </source>
</reference>
<accession>A0A2T6KM05</accession>
<evidence type="ECO:0000313" key="2">
    <source>
        <dbReference type="Proteomes" id="UP000244523"/>
    </source>
</evidence>
<proteinExistence type="predicted"/>
<dbReference type="AlphaFoldDB" id="A0A2T6KM05"/>
<keyword evidence="2" id="KW-1185">Reference proteome</keyword>
<comment type="caution">
    <text evidence="1">The sequence shown here is derived from an EMBL/GenBank/DDBJ whole genome shotgun (WGS) entry which is preliminary data.</text>
</comment>
<organism evidence="1 2">
    <name type="scientific">Yoonia sediminilitoris</name>
    <dbReference type="NCBI Taxonomy" id="1286148"/>
    <lineage>
        <taxon>Bacteria</taxon>
        <taxon>Pseudomonadati</taxon>
        <taxon>Pseudomonadota</taxon>
        <taxon>Alphaproteobacteria</taxon>
        <taxon>Rhodobacterales</taxon>
        <taxon>Paracoccaceae</taxon>
        <taxon>Yoonia</taxon>
    </lineage>
</organism>
<name>A0A2T6KM05_9RHOB</name>
<gene>
    <name evidence="1" type="ORF">C8N45_102260</name>
</gene>
<protein>
    <submittedName>
        <fullName evidence="1">Uncharacterized protein</fullName>
    </submittedName>
</protein>